<evidence type="ECO:0000256" key="1">
    <source>
        <dbReference type="SAM" id="MobiDB-lite"/>
    </source>
</evidence>
<accession>A0AAV4FHW4</accession>
<keyword evidence="3" id="KW-1185">Reference proteome</keyword>
<evidence type="ECO:0000313" key="3">
    <source>
        <dbReference type="Proteomes" id="UP000762676"/>
    </source>
</evidence>
<evidence type="ECO:0008006" key="4">
    <source>
        <dbReference type="Google" id="ProtNLM"/>
    </source>
</evidence>
<feature type="compositionally biased region" description="Low complexity" evidence="1">
    <location>
        <begin position="478"/>
        <end position="500"/>
    </location>
</feature>
<dbReference type="PANTHER" id="PTHR46534">
    <property type="entry name" value="IGGFC_BINDING DOMAIN-CONTAINING PROTEIN"/>
    <property type="match status" value="1"/>
</dbReference>
<reference evidence="2 3" key="1">
    <citation type="journal article" date="2021" name="Elife">
        <title>Chloroplast acquisition without the gene transfer in kleptoplastic sea slugs, Plakobranchus ocellatus.</title>
        <authorList>
            <person name="Maeda T."/>
            <person name="Takahashi S."/>
            <person name="Yoshida T."/>
            <person name="Shimamura S."/>
            <person name="Takaki Y."/>
            <person name="Nagai Y."/>
            <person name="Toyoda A."/>
            <person name="Suzuki Y."/>
            <person name="Arimoto A."/>
            <person name="Ishii H."/>
            <person name="Satoh N."/>
            <person name="Nishiyama T."/>
            <person name="Hasebe M."/>
            <person name="Maruyama T."/>
            <person name="Minagawa J."/>
            <person name="Obokata J."/>
            <person name="Shigenobu S."/>
        </authorList>
    </citation>
    <scope>NUCLEOTIDE SEQUENCE [LARGE SCALE GENOMIC DNA]</scope>
</reference>
<dbReference type="PANTHER" id="PTHR46534:SF1">
    <property type="entry name" value="IGGFC-BINDING PROTEIN N-TERMINAL DOMAIN-CONTAINING PROTEIN"/>
    <property type="match status" value="1"/>
</dbReference>
<proteinExistence type="predicted"/>
<protein>
    <recommendedName>
        <fullName evidence="4">IgGFc-binding protein N-terminal domain-containing protein</fullName>
    </recommendedName>
</protein>
<dbReference type="Proteomes" id="UP000762676">
    <property type="component" value="Unassembled WGS sequence"/>
</dbReference>
<evidence type="ECO:0000313" key="2">
    <source>
        <dbReference type="EMBL" id="GFR72929.1"/>
    </source>
</evidence>
<comment type="caution">
    <text evidence="2">The sequence shown here is derived from an EMBL/GenBank/DDBJ whole genome shotgun (WGS) entry which is preliminary data.</text>
</comment>
<organism evidence="2 3">
    <name type="scientific">Elysia marginata</name>
    <dbReference type="NCBI Taxonomy" id="1093978"/>
    <lineage>
        <taxon>Eukaryota</taxon>
        <taxon>Metazoa</taxon>
        <taxon>Spiralia</taxon>
        <taxon>Lophotrochozoa</taxon>
        <taxon>Mollusca</taxon>
        <taxon>Gastropoda</taxon>
        <taxon>Heterobranchia</taxon>
        <taxon>Euthyneura</taxon>
        <taxon>Panpulmonata</taxon>
        <taxon>Sacoglossa</taxon>
        <taxon>Placobranchoidea</taxon>
        <taxon>Plakobranchidae</taxon>
        <taxon>Elysia</taxon>
    </lineage>
</organism>
<gene>
    <name evidence="2" type="ORF">ElyMa_002125600</name>
</gene>
<name>A0AAV4FHW4_9GAST</name>
<sequence>MIVKNIEILSISLGHSIEWESFQLTAPEPHGEGVQLSVTAHVVGGEREGHARILTNRLGKEIKQLETSSKNRTDVRSVGQDQTIRVDSPYTNVLASLQAKRGLRSSAFTLLDAYRPISDRCLGTQYIIAPVDGTSGHSFVVVKSLKDETLVYLTLASDGHDIPGGLLEVDGRLYGPGDTAAVKMKPRTSKTLSSVDVGSGLAMPGMSIVTSHAVAVFAGSVDSEPETNAANARRVSRSMAYEMLPPVAMLGTQYVVSNPEMATLTGERLTIVKIIGFHDKTSLRVTSYTGSGRRQSKVSSTIERLQSGQELTRLLKESASLVVISDQPIQVLQVVARDNGRYESMAVLPARHAWTNTYQVHALPVDGFTEAVHQATIVAETSQIEGLLVISQTDYTDVSSDLRWVTIGDTGLSTTSLVFTDFSLFRIFHIDEDVAFQVMLTGVNTKGPGAYSTTAGRSHRCEGSARDTGVTTASPPDSTTTGAVTVTTTPSGSSTTTSAATANTTTAVDVGNATTVAANVTSNVTTQAPAANTTTAAPENADSGMSTGAIAGTAAAVGAAVTGAVVAAVAVNASGAAVAATGTAAATTAVGANAAAAGAAAAGNAAATAGANAAATGAMVSTTHGGGTAIASAANPAMVAVI</sequence>
<feature type="region of interest" description="Disordered" evidence="1">
    <location>
        <begin position="450"/>
        <end position="500"/>
    </location>
</feature>
<dbReference type="EMBL" id="BMAT01004410">
    <property type="protein sequence ID" value="GFR72929.1"/>
    <property type="molecule type" value="Genomic_DNA"/>
</dbReference>
<dbReference type="AlphaFoldDB" id="A0AAV4FHW4"/>